<evidence type="ECO:0000256" key="6">
    <source>
        <dbReference type="SAM" id="MobiDB-lite"/>
    </source>
</evidence>
<comment type="function">
    <text evidence="4">RNA-binding nucleolar protein required for pre-rRNA processing. Involved in production of 18S rRNA and assembly of small ribosomal subunit.</text>
</comment>
<sequence length="948" mass="104424">MAFSNALSGRVEDLRFLRPNSDSLNELSFSSNLSSKRDLAPFYSSDVRSSLQRRFTTDSSKLGLNRASFGQQYSSLASASQNEQKQIFEDIQIARRKAQEQLALLDEKERKLQMGNASQDVDRFSTGFQRMSLNGPVSEPTTPPDYAEDVFSTRYSRSSRVSMSNVTSPPGLSKRTSTASSKIMSPPGNRMSMSGLYSTHRQSTKSMPGSRRGSDEEEDYLDQLPTNRSAAALNRFSMPVNGSRHSAGAAIRRNAAALNDPNVIYDDDPIHNTYSALTGGVDEPFPTLSRDGTRLSANFAAAEIANSTLLEEPGYIYETRTRPGHTSMPHTDSSMYRPVLSGFGSPPEGSDLLQRNQRHSTGVTYDESPPVTNTISSSSRPNVLQTSFSSNDVPTVKKSFGIETGALSQPDSQFHAHNVSLGRIPIGALPNRQSREVGKIGYNIGSTKSEEQTFGLLGSTSLQASAAPFGPGFSADLTVSGLTSPVEAFSPPMYQYNMASYNVGNAAASQPMSAQPGFTTLPNSQSYGRQDARNGRRGQDASRFDNVPWETLITQLYSMSRDQHGCRYLQRKLEEGNPAHIEEIFRETCPHIKELMTDPFGNYLCQKLFEHCNDEQRTTLIAEAAPALPSIALNQHGTRALQKMIEHLRTDQQINIVIQSLSHKVVEMVQDLNGNHVIQKCLQVLGAARCQFIYSSVGASCVIVGTHRHGCCVLQRCIDHAQGYQRGELVAQITRCAFDLVQDAYGNYVVQYILDLDEMLFIRPLCQSFRGKIAALSKQKFSSNVIEKCLRVADADTRAEMLDEILAGNELERMLRDCFANYVVQTALEYSDHRHKQRLVDLITPVLPAIKQTPHGRRIATKIQTMKVSPTPTTMDNGYQGARSTNRRQIQINGGGFVYGGRGYPTQQFSPDDYASGSSNTMHPLGFTPNQNGFAPNYNSGVGTGSYI</sequence>
<dbReference type="InterPro" id="IPR033712">
    <property type="entry name" value="Pumilio_RNA-bd"/>
</dbReference>
<keyword evidence="2" id="KW-0698">rRNA processing</keyword>
<dbReference type="AlphaFoldDB" id="A0AAN7Y7I5"/>
<organism evidence="8 9">
    <name type="scientific">Lithohypha guttulata</name>
    <dbReference type="NCBI Taxonomy" id="1690604"/>
    <lineage>
        <taxon>Eukaryota</taxon>
        <taxon>Fungi</taxon>
        <taxon>Dikarya</taxon>
        <taxon>Ascomycota</taxon>
        <taxon>Pezizomycotina</taxon>
        <taxon>Eurotiomycetes</taxon>
        <taxon>Chaetothyriomycetidae</taxon>
        <taxon>Chaetothyriales</taxon>
        <taxon>Trichomeriaceae</taxon>
        <taxon>Lithohypha</taxon>
    </lineage>
</organism>
<dbReference type="PROSITE" id="PS50303">
    <property type="entry name" value="PUM_HD"/>
    <property type="match status" value="1"/>
</dbReference>
<dbReference type="GO" id="GO:0010608">
    <property type="term" value="P:post-transcriptional regulation of gene expression"/>
    <property type="evidence" value="ECO:0007669"/>
    <property type="project" value="TreeGrafter"/>
</dbReference>
<dbReference type="InterPro" id="IPR011989">
    <property type="entry name" value="ARM-like"/>
</dbReference>
<feature type="repeat" description="Pumilio" evidence="5">
    <location>
        <begin position="623"/>
        <end position="659"/>
    </location>
</feature>
<dbReference type="Pfam" id="PF00806">
    <property type="entry name" value="PUF"/>
    <property type="match status" value="8"/>
</dbReference>
<keyword evidence="3" id="KW-0677">Repeat</keyword>
<feature type="compositionally biased region" description="Polar residues" evidence="6">
    <location>
        <begin position="191"/>
        <end position="207"/>
    </location>
</feature>
<feature type="repeat" description="Pumilio" evidence="5">
    <location>
        <begin position="660"/>
        <end position="695"/>
    </location>
</feature>
<dbReference type="Proteomes" id="UP001309876">
    <property type="component" value="Unassembled WGS sequence"/>
</dbReference>
<dbReference type="PROSITE" id="PS50302">
    <property type="entry name" value="PUM"/>
    <property type="match status" value="5"/>
</dbReference>
<feature type="region of interest" description="Disordered" evidence="6">
    <location>
        <begin position="361"/>
        <end position="390"/>
    </location>
</feature>
<dbReference type="PANTHER" id="PTHR12537:SF13">
    <property type="entry name" value="PUMILIO HOMOLOGY DOMAIN FAMILY MEMBER 4"/>
    <property type="match status" value="1"/>
</dbReference>
<feature type="repeat" description="Pumilio" evidence="5">
    <location>
        <begin position="583"/>
        <end position="622"/>
    </location>
</feature>
<evidence type="ECO:0000256" key="5">
    <source>
        <dbReference type="PROSITE-ProRule" id="PRU00317"/>
    </source>
</evidence>
<dbReference type="InterPro" id="IPR033133">
    <property type="entry name" value="PUM-HD"/>
</dbReference>
<accession>A0AAN7Y7I5</accession>
<feature type="compositionally biased region" description="Polar residues" evidence="6">
    <location>
        <begin position="157"/>
        <end position="183"/>
    </location>
</feature>
<dbReference type="InterPro" id="IPR001313">
    <property type="entry name" value="Pumilio_RNA-bd_rpt"/>
</dbReference>
<evidence type="ECO:0000256" key="3">
    <source>
        <dbReference type="ARBA" id="ARBA00022737"/>
    </source>
</evidence>
<evidence type="ECO:0000256" key="1">
    <source>
        <dbReference type="ARBA" id="ARBA00022517"/>
    </source>
</evidence>
<protein>
    <recommendedName>
        <fullName evidence="7">PUM-HD domain-containing protein</fullName>
    </recommendedName>
</protein>
<comment type="caution">
    <text evidence="8">The sequence shown here is derived from an EMBL/GenBank/DDBJ whole genome shotgun (WGS) entry which is preliminary data.</text>
</comment>
<dbReference type="SMART" id="SM00025">
    <property type="entry name" value="Pumilio"/>
    <property type="match status" value="8"/>
</dbReference>
<evidence type="ECO:0000259" key="7">
    <source>
        <dbReference type="PROSITE" id="PS50303"/>
    </source>
</evidence>
<evidence type="ECO:0000256" key="4">
    <source>
        <dbReference type="ARBA" id="ARBA00024893"/>
    </source>
</evidence>
<dbReference type="FunFam" id="1.25.10.10:FF:000237">
    <property type="entry name" value="Pumilio homolog 9"/>
    <property type="match status" value="1"/>
</dbReference>
<dbReference type="CDD" id="cd07920">
    <property type="entry name" value="Pumilio"/>
    <property type="match status" value="1"/>
</dbReference>
<feature type="domain" description="PUM-HD" evidence="7">
    <location>
        <begin position="524"/>
        <end position="867"/>
    </location>
</feature>
<feature type="compositionally biased region" description="Polar residues" evidence="6">
    <location>
        <begin position="511"/>
        <end position="528"/>
    </location>
</feature>
<name>A0AAN7Y7I5_9EURO</name>
<evidence type="ECO:0000313" key="9">
    <source>
        <dbReference type="Proteomes" id="UP001309876"/>
    </source>
</evidence>
<gene>
    <name evidence="8" type="ORF">LTR05_002129</name>
</gene>
<dbReference type="PANTHER" id="PTHR12537">
    <property type="entry name" value="RNA BINDING PROTEIN PUMILIO-RELATED"/>
    <property type="match status" value="1"/>
</dbReference>
<dbReference type="InterPro" id="IPR016024">
    <property type="entry name" value="ARM-type_fold"/>
</dbReference>
<keyword evidence="9" id="KW-1185">Reference proteome</keyword>
<evidence type="ECO:0000256" key="2">
    <source>
        <dbReference type="ARBA" id="ARBA00022552"/>
    </source>
</evidence>
<feature type="compositionally biased region" description="Basic and acidic residues" evidence="6">
    <location>
        <begin position="530"/>
        <end position="543"/>
    </location>
</feature>
<dbReference type="SUPFAM" id="SSF48371">
    <property type="entry name" value="ARM repeat"/>
    <property type="match status" value="1"/>
</dbReference>
<dbReference type="GO" id="GO:0005737">
    <property type="term" value="C:cytoplasm"/>
    <property type="evidence" value="ECO:0007669"/>
    <property type="project" value="TreeGrafter"/>
</dbReference>
<reference evidence="8 9" key="1">
    <citation type="submission" date="2023-08" db="EMBL/GenBank/DDBJ databases">
        <title>Black Yeasts Isolated from many extreme environments.</title>
        <authorList>
            <person name="Coleine C."/>
            <person name="Stajich J.E."/>
            <person name="Selbmann L."/>
        </authorList>
    </citation>
    <scope>NUCLEOTIDE SEQUENCE [LARGE SCALE GENOMIC DNA]</scope>
    <source>
        <strain evidence="8 9">CCFEE 5910</strain>
    </source>
</reference>
<keyword evidence="1" id="KW-0690">Ribosome biogenesis</keyword>
<evidence type="ECO:0000313" key="8">
    <source>
        <dbReference type="EMBL" id="KAK5087913.1"/>
    </source>
</evidence>
<dbReference type="GO" id="GO:0003729">
    <property type="term" value="F:mRNA binding"/>
    <property type="evidence" value="ECO:0007669"/>
    <property type="project" value="TreeGrafter"/>
</dbReference>
<dbReference type="EMBL" id="JAVRRJ010000002">
    <property type="protein sequence ID" value="KAK5087913.1"/>
    <property type="molecule type" value="Genomic_DNA"/>
</dbReference>
<feature type="repeat" description="Pumilio" evidence="5">
    <location>
        <begin position="768"/>
        <end position="803"/>
    </location>
</feature>
<feature type="compositionally biased region" description="Polar residues" evidence="6">
    <location>
        <begin position="370"/>
        <end position="390"/>
    </location>
</feature>
<dbReference type="GO" id="GO:0006364">
    <property type="term" value="P:rRNA processing"/>
    <property type="evidence" value="ECO:0007669"/>
    <property type="project" value="UniProtKB-KW"/>
</dbReference>
<proteinExistence type="predicted"/>
<feature type="repeat" description="Pumilio" evidence="5">
    <location>
        <begin position="804"/>
        <end position="841"/>
    </location>
</feature>
<feature type="region of interest" description="Disordered" evidence="6">
    <location>
        <begin position="511"/>
        <end position="543"/>
    </location>
</feature>
<dbReference type="Gene3D" id="1.25.10.10">
    <property type="entry name" value="Leucine-rich Repeat Variant"/>
    <property type="match status" value="1"/>
</dbReference>
<feature type="region of interest" description="Disordered" evidence="6">
    <location>
        <begin position="157"/>
        <end position="219"/>
    </location>
</feature>